<gene>
    <name evidence="1" type="ORF">NCTC12239_00027</name>
</gene>
<dbReference type="AlphaFoldDB" id="A0A378JR95"/>
<dbReference type="Proteomes" id="UP000254040">
    <property type="component" value="Unassembled WGS sequence"/>
</dbReference>
<protein>
    <submittedName>
        <fullName evidence="1">Uncharacterized protein</fullName>
    </submittedName>
</protein>
<reference evidence="1 2" key="1">
    <citation type="submission" date="2018-06" db="EMBL/GenBank/DDBJ databases">
        <authorList>
            <consortium name="Pathogen Informatics"/>
            <person name="Doyle S."/>
        </authorList>
    </citation>
    <scope>NUCLEOTIDE SEQUENCE [LARGE SCALE GENOMIC DNA]</scope>
    <source>
        <strain evidence="1 2">NCTC12239</strain>
    </source>
</reference>
<name>A0A378JR95_9GAMM</name>
<accession>A0A378JR95</accession>
<organism evidence="1 2">
    <name type="scientific">Legionella moravica</name>
    <dbReference type="NCBI Taxonomy" id="39962"/>
    <lineage>
        <taxon>Bacteria</taxon>
        <taxon>Pseudomonadati</taxon>
        <taxon>Pseudomonadota</taxon>
        <taxon>Gammaproteobacteria</taxon>
        <taxon>Legionellales</taxon>
        <taxon>Legionellaceae</taxon>
        <taxon>Legionella</taxon>
    </lineage>
</organism>
<sequence>MVNKITKLNTLKGCAVETGAIAGVGFIKGFYRTH</sequence>
<evidence type="ECO:0000313" key="1">
    <source>
        <dbReference type="EMBL" id="STX61124.1"/>
    </source>
</evidence>
<proteinExistence type="predicted"/>
<dbReference type="EMBL" id="UGOG01000001">
    <property type="protein sequence ID" value="STX61124.1"/>
    <property type="molecule type" value="Genomic_DNA"/>
</dbReference>
<evidence type="ECO:0000313" key="2">
    <source>
        <dbReference type="Proteomes" id="UP000254040"/>
    </source>
</evidence>